<dbReference type="GeneID" id="11507285"/>
<dbReference type="RefSeq" id="XP_003666922.1">
    <property type="nucleotide sequence ID" value="XM_003666874.1"/>
</dbReference>
<dbReference type="AlphaFoldDB" id="G2QQ14"/>
<keyword evidence="3" id="KW-1185">Reference proteome</keyword>
<evidence type="ECO:0000313" key="2">
    <source>
        <dbReference type="EMBL" id="AEO61677.1"/>
    </source>
</evidence>
<evidence type="ECO:0000256" key="1">
    <source>
        <dbReference type="SAM" id="MobiDB-lite"/>
    </source>
</evidence>
<dbReference type="Proteomes" id="UP000007322">
    <property type="component" value="Chromosome 7"/>
</dbReference>
<dbReference type="HOGENOM" id="CLU_2559898_0_0_1"/>
<sequence>MAGGEMLTQRRKKGDEERALCAHPPPQPPLDHKRRHSCRGADIPPADRCNLTVKGRATPPPLGPETGPAARGEVDEVDKVNK</sequence>
<dbReference type="InParanoid" id="G2QQ14"/>
<feature type="region of interest" description="Disordered" evidence="1">
    <location>
        <begin position="1"/>
        <end position="82"/>
    </location>
</feature>
<protein>
    <submittedName>
        <fullName evidence="2">Uncharacterized protein</fullName>
    </submittedName>
</protein>
<organism evidence="2 3">
    <name type="scientific">Thermothelomyces thermophilus (strain ATCC 42464 / BCRC 31852 / DSM 1799)</name>
    <name type="common">Sporotrichum thermophile</name>
    <dbReference type="NCBI Taxonomy" id="573729"/>
    <lineage>
        <taxon>Eukaryota</taxon>
        <taxon>Fungi</taxon>
        <taxon>Dikarya</taxon>
        <taxon>Ascomycota</taxon>
        <taxon>Pezizomycotina</taxon>
        <taxon>Sordariomycetes</taxon>
        <taxon>Sordariomycetidae</taxon>
        <taxon>Sordariales</taxon>
        <taxon>Chaetomiaceae</taxon>
        <taxon>Thermothelomyces</taxon>
    </lineage>
</organism>
<gene>
    <name evidence="2" type="ORF">MYCTH_2130846</name>
</gene>
<feature type="compositionally biased region" description="Basic and acidic residues" evidence="1">
    <location>
        <begin position="72"/>
        <end position="82"/>
    </location>
</feature>
<dbReference type="EMBL" id="CP003008">
    <property type="protein sequence ID" value="AEO61677.1"/>
    <property type="molecule type" value="Genomic_DNA"/>
</dbReference>
<name>G2QQ14_THET4</name>
<evidence type="ECO:0000313" key="3">
    <source>
        <dbReference type="Proteomes" id="UP000007322"/>
    </source>
</evidence>
<dbReference type="KEGG" id="mtm:MYCTH_2130846"/>
<proteinExistence type="predicted"/>
<reference evidence="2 3" key="1">
    <citation type="journal article" date="2011" name="Nat. Biotechnol.">
        <title>Comparative genomic analysis of the thermophilic biomass-degrading fungi Myceliophthora thermophila and Thielavia terrestris.</title>
        <authorList>
            <person name="Berka R.M."/>
            <person name="Grigoriev I.V."/>
            <person name="Otillar R."/>
            <person name="Salamov A."/>
            <person name="Grimwood J."/>
            <person name="Reid I."/>
            <person name="Ishmael N."/>
            <person name="John T."/>
            <person name="Darmond C."/>
            <person name="Moisan M.-C."/>
            <person name="Henrissat B."/>
            <person name="Coutinho P.M."/>
            <person name="Lombard V."/>
            <person name="Natvig D.O."/>
            <person name="Lindquist E."/>
            <person name="Schmutz J."/>
            <person name="Lucas S."/>
            <person name="Harris P."/>
            <person name="Powlowski J."/>
            <person name="Bellemare A."/>
            <person name="Taylor D."/>
            <person name="Butler G."/>
            <person name="de Vries R.P."/>
            <person name="Allijn I.E."/>
            <person name="van den Brink J."/>
            <person name="Ushinsky S."/>
            <person name="Storms R."/>
            <person name="Powell A.J."/>
            <person name="Paulsen I.T."/>
            <person name="Elbourne L.D.H."/>
            <person name="Baker S.E."/>
            <person name="Magnuson J."/>
            <person name="LaBoissiere S."/>
            <person name="Clutterbuck A.J."/>
            <person name="Martinez D."/>
            <person name="Wogulis M."/>
            <person name="de Leon A.L."/>
            <person name="Rey M.W."/>
            <person name="Tsang A."/>
        </authorList>
    </citation>
    <scope>NUCLEOTIDE SEQUENCE [LARGE SCALE GENOMIC DNA]</scope>
    <source>
        <strain evidence="3">ATCC 42464 / BCRC 31852 / DSM 1799</strain>
    </source>
</reference>
<dbReference type="VEuPathDB" id="FungiDB:MYCTH_2130846"/>
<accession>G2QQ14</accession>